<dbReference type="CDD" id="cd00383">
    <property type="entry name" value="trans_reg_C"/>
    <property type="match status" value="1"/>
</dbReference>
<dbReference type="Gene3D" id="3.40.50.2300">
    <property type="match status" value="1"/>
</dbReference>
<dbReference type="AlphaFoldDB" id="A0A6N7IWB7"/>
<dbReference type="Pfam" id="PF00486">
    <property type="entry name" value="Trans_reg_C"/>
    <property type="match status" value="1"/>
</dbReference>
<keyword evidence="4" id="KW-0805">Transcription regulation</keyword>
<evidence type="ECO:0000256" key="4">
    <source>
        <dbReference type="ARBA" id="ARBA00023015"/>
    </source>
</evidence>
<feature type="modified residue" description="4-aspartylphosphate" evidence="8">
    <location>
        <position position="55"/>
    </location>
</feature>
<dbReference type="GO" id="GO:0006355">
    <property type="term" value="P:regulation of DNA-templated transcription"/>
    <property type="evidence" value="ECO:0007669"/>
    <property type="project" value="InterPro"/>
</dbReference>
<sequence length="232" mass="25852">MAAKKILIADDESRMRKLIKDYLRRDGFEVIEANDGLEALAQFDLNPDTALIIMDVMMPKLDGYGALKKIREKSQVPVIILTAKSEEDDALEGFNAGADEFVTKPFSPKVLVARVKAIINRDEGGSSTATTGDGTITCGKITLDENAHTVTADGENVTLSVKEFDLLEYFMRNKGLALSREKILNSVWDYDYFGDARTIDTHVKKLRSKLGDCGNYIHTIWGMGYKFEVEDN</sequence>
<dbReference type="PANTHER" id="PTHR48111">
    <property type="entry name" value="REGULATOR OF RPOS"/>
    <property type="match status" value="1"/>
</dbReference>
<keyword evidence="5 9" id="KW-0238">DNA-binding</keyword>
<dbReference type="GO" id="GO:0000156">
    <property type="term" value="F:phosphorelay response regulator activity"/>
    <property type="evidence" value="ECO:0007669"/>
    <property type="project" value="TreeGrafter"/>
</dbReference>
<dbReference type="InterPro" id="IPR039420">
    <property type="entry name" value="WalR-like"/>
</dbReference>
<proteinExistence type="predicted"/>
<dbReference type="Gene3D" id="1.10.10.10">
    <property type="entry name" value="Winged helix-like DNA-binding domain superfamily/Winged helix DNA-binding domain"/>
    <property type="match status" value="1"/>
</dbReference>
<evidence type="ECO:0000256" key="6">
    <source>
        <dbReference type="ARBA" id="ARBA00023163"/>
    </source>
</evidence>
<dbReference type="SMART" id="SM00448">
    <property type="entry name" value="REC"/>
    <property type="match status" value="1"/>
</dbReference>
<keyword evidence="3" id="KW-0902">Two-component regulatory system</keyword>
<dbReference type="PROSITE" id="PS51755">
    <property type="entry name" value="OMPR_PHOB"/>
    <property type="match status" value="1"/>
</dbReference>
<dbReference type="EMBL" id="VOGC01000002">
    <property type="protein sequence ID" value="MQN00551.1"/>
    <property type="molecule type" value="Genomic_DNA"/>
</dbReference>
<dbReference type="Pfam" id="PF00072">
    <property type="entry name" value="Response_reg"/>
    <property type="match status" value="1"/>
</dbReference>
<reference evidence="12" key="1">
    <citation type="journal article" date="2020" name="Appl. Environ. Microbiol.">
        <title>Medium-Chain Fatty Acid Synthesis by 'Candidatus Weimeria bifida' gen. nov., sp. nov., and 'Candidatus Pseudoramibacter fermentans' sp. nov.</title>
        <authorList>
            <person name="Scarborough M.J."/>
            <person name="Myers K.S."/>
            <person name="Donohue T.J."/>
            <person name="Noguera D.R."/>
        </authorList>
    </citation>
    <scope>NUCLEOTIDE SEQUENCE</scope>
    <source>
        <strain evidence="12">LCO1.1</strain>
    </source>
</reference>
<evidence type="ECO:0000256" key="7">
    <source>
        <dbReference type="ARBA" id="ARBA00024867"/>
    </source>
</evidence>
<name>A0A6N7IWB7_9FIRM</name>
<dbReference type="Gene3D" id="6.10.250.690">
    <property type="match status" value="1"/>
</dbReference>
<evidence type="ECO:0000313" key="13">
    <source>
        <dbReference type="Proteomes" id="UP000460257"/>
    </source>
</evidence>
<feature type="DNA-binding region" description="OmpR/PhoB-type" evidence="9">
    <location>
        <begin position="133"/>
        <end position="229"/>
    </location>
</feature>
<dbReference type="InterPro" id="IPR011006">
    <property type="entry name" value="CheY-like_superfamily"/>
</dbReference>
<dbReference type="InterPro" id="IPR001867">
    <property type="entry name" value="OmpR/PhoB-type_DNA-bd"/>
</dbReference>
<dbReference type="PANTHER" id="PTHR48111:SF73">
    <property type="entry name" value="ALKALINE PHOSPHATASE SYNTHESIS TRANSCRIPTIONAL REGULATORY PROTEIN PHOP"/>
    <property type="match status" value="1"/>
</dbReference>
<dbReference type="GO" id="GO:0032993">
    <property type="term" value="C:protein-DNA complex"/>
    <property type="evidence" value="ECO:0007669"/>
    <property type="project" value="TreeGrafter"/>
</dbReference>
<dbReference type="SUPFAM" id="SSF52172">
    <property type="entry name" value="CheY-like"/>
    <property type="match status" value="1"/>
</dbReference>
<keyword evidence="13" id="KW-1185">Reference proteome</keyword>
<evidence type="ECO:0000256" key="9">
    <source>
        <dbReference type="PROSITE-ProRule" id="PRU01091"/>
    </source>
</evidence>
<keyword evidence="6" id="KW-0804">Transcription</keyword>
<feature type="domain" description="OmpR/PhoB-type" evidence="11">
    <location>
        <begin position="133"/>
        <end position="229"/>
    </location>
</feature>
<dbReference type="GO" id="GO:0005829">
    <property type="term" value="C:cytosol"/>
    <property type="evidence" value="ECO:0007669"/>
    <property type="project" value="TreeGrafter"/>
</dbReference>
<evidence type="ECO:0000256" key="3">
    <source>
        <dbReference type="ARBA" id="ARBA00023012"/>
    </source>
</evidence>
<comment type="caution">
    <text evidence="12">The sequence shown here is derived from an EMBL/GenBank/DDBJ whole genome shotgun (WGS) entry which is preliminary data.</text>
</comment>
<organism evidence="12 13">
    <name type="scientific">Candidatus Weimeria bifida</name>
    <dbReference type="NCBI Taxonomy" id="2599074"/>
    <lineage>
        <taxon>Bacteria</taxon>
        <taxon>Bacillati</taxon>
        <taxon>Bacillota</taxon>
        <taxon>Clostridia</taxon>
        <taxon>Lachnospirales</taxon>
        <taxon>Lachnospiraceae</taxon>
        <taxon>Candidatus Weimeria</taxon>
    </lineage>
</organism>
<evidence type="ECO:0000259" key="11">
    <source>
        <dbReference type="PROSITE" id="PS51755"/>
    </source>
</evidence>
<dbReference type="Proteomes" id="UP000460257">
    <property type="component" value="Unassembled WGS sequence"/>
</dbReference>
<gene>
    <name evidence="12" type="ORF">FRC54_00915</name>
</gene>
<protein>
    <recommendedName>
        <fullName evidence="1">Stage 0 sporulation protein A homolog</fullName>
    </recommendedName>
</protein>
<dbReference type="GO" id="GO:0000976">
    <property type="term" value="F:transcription cis-regulatory region binding"/>
    <property type="evidence" value="ECO:0007669"/>
    <property type="project" value="TreeGrafter"/>
</dbReference>
<evidence type="ECO:0000256" key="1">
    <source>
        <dbReference type="ARBA" id="ARBA00018672"/>
    </source>
</evidence>
<evidence type="ECO:0000256" key="2">
    <source>
        <dbReference type="ARBA" id="ARBA00022553"/>
    </source>
</evidence>
<evidence type="ECO:0000256" key="8">
    <source>
        <dbReference type="PROSITE-ProRule" id="PRU00169"/>
    </source>
</evidence>
<evidence type="ECO:0000256" key="5">
    <source>
        <dbReference type="ARBA" id="ARBA00023125"/>
    </source>
</evidence>
<accession>A0A6N7IWB7</accession>
<dbReference type="InterPro" id="IPR001789">
    <property type="entry name" value="Sig_transdc_resp-reg_receiver"/>
</dbReference>
<dbReference type="SMART" id="SM00862">
    <property type="entry name" value="Trans_reg_C"/>
    <property type="match status" value="1"/>
</dbReference>
<evidence type="ECO:0000259" key="10">
    <source>
        <dbReference type="PROSITE" id="PS50110"/>
    </source>
</evidence>
<dbReference type="FunFam" id="3.40.50.2300:FF:000001">
    <property type="entry name" value="DNA-binding response regulator PhoB"/>
    <property type="match status" value="1"/>
</dbReference>
<dbReference type="PROSITE" id="PS50110">
    <property type="entry name" value="RESPONSE_REGULATORY"/>
    <property type="match status" value="1"/>
</dbReference>
<dbReference type="FunFam" id="1.10.10.10:FF:000018">
    <property type="entry name" value="DNA-binding response regulator ResD"/>
    <property type="match status" value="1"/>
</dbReference>
<dbReference type="CDD" id="cd17574">
    <property type="entry name" value="REC_OmpR"/>
    <property type="match status" value="1"/>
</dbReference>
<feature type="domain" description="Response regulatory" evidence="10">
    <location>
        <begin position="5"/>
        <end position="119"/>
    </location>
</feature>
<keyword evidence="2 8" id="KW-0597">Phosphoprotein</keyword>
<evidence type="ECO:0000313" key="12">
    <source>
        <dbReference type="EMBL" id="MQN00551.1"/>
    </source>
</evidence>
<dbReference type="InterPro" id="IPR036388">
    <property type="entry name" value="WH-like_DNA-bd_sf"/>
</dbReference>
<comment type="function">
    <text evidence="7">May play the central regulatory role in sporulation. It may be an element of the effector pathway responsible for the activation of sporulation genes in response to nutritional stress. Spo0A may act in concert with spo0H (a sigma factor) to control the expression of some genes that are critical to the sporulation process.</text>
</comment>